<reference evidence="2 3" key="1">
    <citation type="submission" date="2019-07" db="EMBL/GenBank/DDBJ databases">
        <title>Draft genome of C. aurimucosum strain 2274.</title>
        <authorList>
            <person name="Pacheco L.G.C."/>
            <person name="Aguiar E.R.G.R."/>
            <person name="Santos C.S."/>
            <person name="Rocha D.J.P.G."/>
            <person name="Sant'Anna L.O."/>
            <person name="Mattos-Guaraldi A.L."/>
            <person name="Santos L.S."/>
        </authorList>
    </citation>
    <scope>NUCLEOTIDE SEQUENCE [LARGE SCALE GENOMIC DNA]</scope>
    <source>
        <strain evidence="2 3">2274</strain>
    </source>
</reference>
<comment type="caution">
    <text evidence="2">The sequence shown here is derived from an EMBL/GenBank/DDBJ whole genome shotgun (WGS) entry which is preliminary data.</text>
</comment>
<evidence type="ECO:0000313" key="3">
    <source>
        <dbReference type="Proteomes" id="UP000320443"/>
    </source>
</evidence>
<dbReference type="Proteomes" id="UP000320443">
    <property type="component" value="Unassembled WGS sequence"/>
</dbReference>
<keyword evidence="3" id="KW-1185">Reference proteome</keyword>
<feature type="domain" description="Helicase C-terminal" evidence="1">
    <location>
        <begin position="1"/>
        <end position="150"/>
    </location>
</feature>
<dbReference type="PROSITE" id="PS51194">
    <property type="entry name" value="HELICASE_CTER"/>
    <property type="match status" value="1"/>
</dbReference>
<accession>A0A553FMV4</accession>
<evidence type="ECO:0000313" key="2">
    <source>
        <dbReference type="EMBL" id="TRX58576.1"/>
    </source>
</evidence>
<dbReference type="Gene3D" id="3.40.50.300">
    <property type="entry name" value="P-loop containing nucleotide triphosphate hydrolases"/>
    <property type="match status" value="1"/>
</dbReference>
<protein>
    <recommendedName>
        <fullName evidence="1">Helicase C-terminal domain-containing protein</fullName>
    </recommendedName>
</protein>
<sequence length="150" mass="16268">MADVIAQAAQDEHTVLVLVKRREHLTTLNALLADAPFPVLQLHGGQRATERQAVREQLATTPHFVLLAMSQVAGEGIDLPALDTLVLAAPVSFRGVVIQQVGRVTRDTDDKENISATVHDFHDPNVPALAAAFRKRSSTIAMQGFTRNNS</sequence>
<organism evidence="2 3">
    <name type="scientific">Corynebacterium hiratae</name>
    <dbReference type="NCBI Taxonomy" id="3139423"/>
    <lineage>
        <taxon>Bacteria</taxon>
        <taxon>Bacillati</taxon>
        <taxon>Actinomycetota</taxon>
        <taxon>Actinomycetes</taxon>
        <taxon>Mycobacteriales</taxon>
        <taxon>Corynebacteriaceae</taxon>
        <taxon>Corynebacterium</taxon>
    </lineage>
</organism>
<dbReference type="EMBL" id="VKDK01000032">
    <property type="protein sequence ID" value="TRX58576.1"/>
    <property type="molecule type" value="Genomic_DNA"/>
</dbReference>
<gene>
    <name evidence="2" type="ORF">FNY97_12670</name>
</gene>
<dbReference type="InterPro" id="IPR001650">
    <property type="entry name" value="Helicase_C-like"/>
</dbReference>
<dbReference type="Pfam" id="PF00271">
    <property type="entry name" value="Helicase_C"/>
    <property type="match status" value="1"/>
</dbReference>
<evidence type="ECO:0000259" key="1">
    <source>
        <dbReference type="PROSITE" id="PS51194"/>
    </source>
</evidence>
<proteinExistence type="predicted"/>
<dbReference type="SMART" id="SM00490">
    <property type="entry name" value="HELICc"/>
    <property type="match status" value="1"/>
</dbReference>
<dbReference type="InterPro" id="IPR027417">
    <property type="entry name" value="P-loop_NTPase"/>
</dbReference>
<dbReference type="AlphaFoldDB" id="A0A553FMV4"/>
<dbReference type="CDD" id="cd18785">
    <property type="entry name" value="SF2_C"/>
    <property type="match status" value="1"/>
</dbReference>
<dbReference type="SUPFAM" id="SSF52540">
    <property type="entry name" value="P-loop containing nucleoside triphosphate hydrolases"/>
    <property type="match status" value="1"/>
</dbReference>
<name>A0A553FMV4_9CORY</name>